<gene>
    <name evidence="2" type="ORF">SAMN05444586_102529</name>
</gene>
<dbReference type="RefSeq" id="WP_170261110.1">
    <property type="nucleotide sequence ID" value="NZ_FOZU01000025.1"/>
</dbReference>
<keyword evidence="3" id="KW-1185">Reference proteome</keyword>
<evidence type="ECO:0000256" key="1">
    <source>
        <dbReference type="SAM" id="MobiDB-lite"/>
    </source>
</evidence>
<dbReference type="EMBL" id="FOZU01000025">
    <property type="protein sequence ID" value="SFT12499.1"/>
    <property type="molecule type" value="Genomic_DNA"/>
</dbReference>
<feature type="compositionally biased region" description="Basic and acidic residues" evidence="1">
    <location>
        <begin position="38"/>
        <end position="48"/>
    </location>
</feature>
<protein>
    <submittedName>
        <fullName evidence="2">Uncharacterized protein</fullName>
    </submittedName>
</protein>
<proteinExistence type="predicted"/>
<evidence type="ECO:0000313" key="2">
    <source>
        <dbReference type="EMBL" id="SFT12499.1"/>
    </source>
</evidence>
<sequence>MTTQNTGFKAFSTKVNSTAIHTIQAANEPTETQSKPSSEPDKTAEPSKDVPQTK</sequence>
<dbReference type="Proteomes" id="UP000182827">
    <property type="component" value="Unassembled WGS sequence"/>
</dbReference>
<organism evidence="2 3">
    <name type="scientific">Acinetobacter bohemicus</name>
    <dbReference type="NCBI Taxonomy" id="1435036"/>
    <lineage>
        <taxon>Bacteria</taxon>
        <taxon>Pseudomonadati</taxon>
        <taxon>Pseudomonadota</taxon>
        <taxon>Gammaproteobacteria</taxon>
        <taxon>Moraxellales</taxon>
        <taxon>Moraxellaceae</taxon>
        <taxon>Acinetobacter</taxon>
    </lineage>
</organism>
<feature type="region of interest" description="Disordered" evidence="1">
    <location>
        <begin position="24"/>
        <end position="54"/>
    </location>
</feature>
<dbReference type="AlphaFoldDB" id="A0A1I6VFL4"/>
<feature type="compositionally biased region" description="Polar residues" evidence="1">
    <location>
        <begin position="24"/>
        <end position="37"/>
    </location>
</feature>
<name>A0A1I6VFL4_9GAMM</name>
<evidence type="ECO:0000313" key="3">
    <source>
        <dbReference type="Proteomes" id="UP000182827"/>
    </source>
</evidence>
<accession>A0A1I6VFL4</accession>
<reference evidence="3" key="1">
    <citation type="submission" date="2016-10" db="EMBL/GenBank/DDBJ databases">
        <authorList>
            <person name="Varghese N."/>
            <person name="Submissions S."/>
        </authorList>
    </citation>
    <scope>NUCLEOTIDE SEQUENCE [LARGE SCALE GENOMIC DNA]</scope>
    <source>
        <strain evidence="3">ANC 5076</strain>
    </source>
</reference>